<dbReference type="Pfam" id="PF13155">
    <property type="entry name" value="Toprim_2"/>
    <property type="match status" value="1"/>
</dbReference>
<sequence>MRATEIAQRLSAQVDAVVRMLLPNGKRQGQEWRAGSSEGEAGQSLGVHLTGDKAGVWSDFSTGESGDLIGLWMASRKLSLRDACKEAMDYLGIREDKIDPPQKRFQRPTKEGVLRLHSEHTAWLTATRRIASSTIDAYKLASRDGWLMFPYLRDGELIAAKYRKLPKSFRQDPDCEPCLFGWQAIADDARSVIITEGELDAMAWHTYGFPALSVPMGGGGGAKQGWIASEFDRLAVYDTIYLSLDSDGPGQQAEREIAERLGRERCRIVRLAHKDANDCLMRGIEAGDMAAALRDARTLDPSELKPAADFEDAVWSEFTRVDDGMRLPWQKTHNVLLLRPGETSIWAGVNGHGKSAVISQVVGDLATHDVRCCVASMEFRTPVWLMRMARQIAGTPHPTEAYIRAIVRALKGQLWAFDVAGSAKAQRILEVFRYARRRYAIELFVIDNLTKCGFDDDDYSGQKRFVEELSDFARLESTHVAIVAHMRKGDGEDHPAGKMAVKGSGGITDMVDTLIEVWRNKPLERALERLERDGTPVPDRIGTASTYLNVLKQRATGVEPSIALWFDKSTTQFLAAPDHAPRPMVPFSAVPATNHVSA</sequence>
<organism evidence="2 3">
    <name type="scientific">Dyella acidiphila</name>
    <dbReference type="NCBI Taxonomy" id="2775866"/>
    <lineage>
        <taxon>Bacteria</taxon>
        <taxon>Pseudomonadati</taxon>
        <taxon>Pseudomonadota</taxon>
        <taxon>Gammaproteobacteria</taxon>
        <taxon>Lysobacterales</taxon>
        <taxon>Rhodanobacteraceae</taxon>
        <taxon>Dyella</taxon>
    </lineage>
</organism>
<dbReference type="InterPro" id="IPR027032">
    <property type="entry name" value="Twinkle-like"/>
</dbReference>
<evidence type="ECO:0000313" key="3">
    <source>
        <dbReference type="Proteomes" id="UP000651010"/>
    </source>
</evidence>
<dbReference type="InterPro" id="IPR036977">
    <property type="entry name" value="DNA_primase_Znf_CHC2"/>
</dbReference>
<feature type="domain" description="SF4 helicase" evidence="1">
    <location>
        <begin position="318"/>
        <end position="580"/>
    </location>
</feature>
<dbReference type="RefSeq" id="WP_192554445.1">
    <property type="nucleotide sequence ID" value="NZ_JACZZA010000001.1"/>
</dbReference>
<dbReference type="InterPro" id="IPR027417">
    <property type="entry name" value="P-loop_NTPase"/>
</dbReference>
<gene>
    <name evidence="2" type="ORF">IGX34_04485</name>
</gene>
<name>A0ABR9G6E8_9GAMM</name>
<dbReference type="SUPFAM" id="SSF56731">
    <property type="entry name" value="DNA primase core"/>
    <property type="match status" value="1"/>
</dbReference>
<dbReference type="PANTHER" id="PTHR12873">
    <property type="entry name" value="T7-LIKE MITOCHONDRIAL DNA HELICASE"/>
    <property type="match status" value="1"/>
</dbReference>
<dbReference type="Pfam" id="PF13481">
    <property type="entry name" value="AAA_25"/>
    <property type="match status" value="1"/>
</dbReference>
<dbReference type="PROSITE" id="PS51199">
    <property type="entry name" value="SF4_HELICASE"/>
    <property type="match status" value="1"/>
</dbReference>
<reference evidence="2 3" key="1">
    <citation type="submission" date="2020-09" db="EMBL/GenBank/DDBJ databases">
        <title>Dyella sp. 7MK23 isolated from forest soil.</title>
        <authorList>
            <person name="Fu J."/>
        </authorList>
    </citation>
    <scope>NUCLEOTIDE SEQUENCE [LARGE SCALE GENOMIC DNA]</scope>
    <source>
        <strain evidence="2 3">7MK23</strain>
    </source>
</reference>
<proteinExistence type="predicted"/>
<comment type="caution">
    <text evidence="2">The sequence shown here is derived from an EMBL/GenBank/DDBJ whole genome shotgun (WGS) entry which is preliminary data.</text>
</comment>
<dbReference type="SUPFAM" id="SSF52540">
    <property type="entry name" value="P-loop containing nucleoside triphosphate hydrolases"/>
    <property type="match status" value="1"/>
</dbReference>
<dbReference type="Gene3D" id="3.90.580.10">
    <property type="entry name" value="Zinc finger, CHC2-type domain"/>
    <property type="match status" value="1"/>
</dbReference>
<accession>A0ABR9G6E8</accession>
<dbReference type="CDD" id="cd01029">
    <property type="entry name" value="TOPRIM_primases"/>
    <property type="match status" value="1"/>
</dbReference>
<dbReference type="Gene3D" id="3.40.50.300">
    <property type="entry name" value="P-loop containing nucleotide triphosphate hydrolases"/>
    <property type="match status" value="1"/>
</dbReference>
<dbReference type="InterPro" id="IPR034154">
    <property type="entry name" value="TOPRIM_DnaG/twinkle"/>
</dbReference>
<dbReference type="PANTHER" id="PTHR12873:SF0">
    <property type="entry name" value="TWINKLE MTDNA HELICASE"/>
    <property type="match status" value="1"/>
</dbReference>
<evidence type="ECO:0000259" key="1">
    <source>
        <dbReference type="PROSITE" id="PS51199"/>
    </source>
</evidence>
<dbReference type="EMBL" id="JACZZA010000001">
    <property type="protein sequence ID" value="MBE1159632.1"/>
    <property type="molecule type" value="Genomic_DNA"/>
</dbReference>
<dbReference type="Proteomes" id="UP000651010">
    <property type="component" value="Unassembled WGS sequence"/>
</dbReference>
<keyword evidence="3" id="KW-1185">Reference proteome</keyword>
<evidence type="ECO:0000313" key="2">
    <source>
        <dbReference type="EMBL" id="MBE1159632.1"/>
    </source>
</evidence>
<dbReference type="SUPFAM" id="SSF57783">
    <property type="entry name" value="Zinc beta-ribbon"/>
    <property type="match status" value="1"/>
</dbReference>
<dbReference type="Gene3D" id="3.40.1360.10">
    <property type="match status" value="1"/>
</dbReference>
<protein>
    <submittedName>
        <fullName evidence="2">Toprim domain-containing protein</fullName>
    </submittedName>
</protein>
<dbReference type="InterPro" id="IPR007694">
    <property type="entry name" value="DNA_helicase_DnaB-like_C"/>
</dbReference>